<feature type="domain" description="Glycosyl-hydrolase family 116 catalytic region" evidence="2">
    <location>
        <begin position="1293"/>
        <end position="1653"/>
    </location>
</feature>
<protein>
    <recommendedName>
        <fullName evidence="8">Glucosylceramidase</fullName>
    </recommendedName>
</protein>
<dbReference type="EMBL" id="JAQQAF010000009">
    <property type="protein sequence ID" value="KAJ8458385.1"/>
    <property type="molecule type" value="Genomic_DNA"/>
</dbReference>
<feature type="domain" description="DUF936" evidence="3">
    <location>
        <begin position="5"/>
        <end position="121"/>
    </location>
</feature>
<evidence type="ECO:0008006" key="8">
    <source>
        <dbReference type="Google" id="ProtNLM"/>
    </source>
</evidence>
<feature type="compositionally biased region" description="Basic and acidic residues" evidence="1">
    <location>
        <begin position="148"/>
        <end position="172"/>
    </location>
</feature>
<comment type="caution">
    <text evidence="6">The sequence shown here is derived from an EMBL/GenBank/DDBJ whole genome shotgun (WGS) entry which is preliminary data.</text>
</comment>
<dbReference type="FunFam" id="1.50.10.10:FF:000006">
    <property type="entry name" value="Non-lysosomal glucosylceramidase"/>
    <property type="match status" value="1"/>
</dbReference>
<dbReference type="InterPro" id="IPR012341">
    <property type="entry name" value="6hp_glycosidase-like_sf"/>
</dbReference>
<feature type="compositionally biased region" description="Polar residues" evidence="1">
    <location>
        <begin position="563"/>
        <end position="576"/>
    </location>
</feature>
<dbReference type="Pfam" id="PF06075">
    <property type="entry name" value="DUF936"/>
    <property type="match status" value="1"/>
</dbReference>
<dbReference type="InterPro" id="IPR052566">
    <property type="entry name" value="Non-lysos_glucosylceramidase"/>
</dbReference>
<feature type="compositionally biased region" description="Low complexity" evidence="1">
    <location>
        <begin position="546"/>
        <end position="562"/>
    </location>
</feature>
<evidence type="ECO:0000259" key="2">
    <source>
        <dbReference type="Pfam" id="PF04685"/>
    </source>
</evidence>
<feature type="domain" description="DUF6857" evidence="5">
    <location>
        <begin position="386"/>
        <end position="691"/>
    </location>
</feature>
<feature type="compositionally biased region" description="Low complexity" evidence="1">
    <location>
        <begin position="175"/>
        <end position="189"/>
    </location>
</feature>
<reference evidence="6 7" key="1">
    <citation type="submission" date="2022-12" db="EMBL/GenBank/DDBJ databases">
        <title>Chromosome-scale assembly of the Ensete ventricosum genome.</title>
        <authorList>
            <person name="Dussert Y."/>
            <person name="Stocks J."/>
            <person name="Wendawek A."/>
            <person name="Woldeyes F."/>
            <person name="Nichols R.A."/>
            <person name="Borrell J.S."/>
        </authorList>
    </citation>
    <scope>NUCLEOTIDE SEQUENCE [LARGE SCALE GENOMIC DNA]</scope>
    <source>
        <strain evidence="7">cv. Maze</strain>
        <tissue evidence="6">Seeds</tissue>
    </source>
</reference>
<gene>
    <name evidence="6" type="ORF">OPV22_031311</name>
</gene>
<evidence type="ECO:0000259" key="4">
    <source>
        <dbReference type="Pfam" id="PF12215"/>
    </source>
</evidence>
<evidence type="ECO:0000313" key="6">
    <source>
        <dbReference type="EMBL" id="KAJ8458385.1"/>
    </source>
</evidence>
<sequence>MAAVLVPGVLLKLLRHMNADAKVGVEHCSSVLQVVSIVPALAGGELYPNQGFYLRVSDSSHATFVSLPDEQVDLILSDEIQLGQFIHVDRLEAASPVPILRGVMPLLGRHPFVGNPQDLVATCSSGLLGSEKSKVAHGSSGNANDDLLSAKEKNKSGKLEDGSKVMVVEKKKSSLSRSSSSLSKQLTSSDVEKKEVHHVRSRSLNLRSVPSSPSDCYPSPLSEKLHSEVKQQAKVNVPEKTSPSRLGLLGRAASVLKATTAGRKSSAGNLIGNLVPAFKSGSKVLRKSWEENMELKDRDSSTPRATKKEIKPETQSVSAPWRNTLTTERLSHKQESKVQSLQTTGKKGKVDAVLEDHDKLIKQQPAVKKNSVSSCNLTPESSSTFVPNNVSWASLPSSLAKLGKEVLEYRDAAQQAAIEALQEASAAETLIRCLSMYAELRSSAEDDNPQQAVEQFFALFGTLTRAGHVADSLFKVAVTPPTDPPGGDPTMEEALRVSGVHRKLAAAWVHTAIATDLSAFSLYGPGASPSKHRRATVSVVLEAPRKSASPSKPSPSSSSSAPTAVSQIKQLSSASIQKPRAPPPLPPPREWVNGQGVAEVAAVGRALRREARWWFLAFVERFLDADAAAADGPRDRDLVAGTLSQLKRVNDWLDGGDGMAEDVGFPPETIERLRRKIFDYLIAHVESAAVALGGGRHGVPASSSSRISSVHESRSASRHLNKYPVGYQLQQRQGRRSELPSHHTNRSRARPRPTLQVDRIKMSENGNMKRMKDPLLSDPHSRADDLLVNHDNGQPPSLTWQRKVNDKGHQLSEFTLTMREKLKLAPLGIRLGRQIVEETARGQVAVIDPMKKRVGTSCQGVPLGGIGVGSIGRSYRGDFQRWQLFPGVCEDKSVLANQFSVFISRSDGKKYSTVLSPRNPELIKQNCISGVGSWDWNLDGKNTTYHALYPRAWTIYDGEPDPDLKIVCCQISPFIPHNYKESSYPVAVFTFTLTNLAKSAAEVTLLFTWANSVGGTSEFSGYHSNSKMVEKDGVRGVLLHHRTDDGLPPVTFAIAAEETADVHVSECPCFMICGGSDAFTAKDMWCAIKEHGSFDHLDALKMSFHSEPGSSIGAAVAASVALAPQMTRTVTFSLAWACPEVKFPSGKIYHRRYTKFYGIDCDAAANLVHDAIIEHGSWETQIEEWQNPILQDKRFPAWYAVTLFNELYYFNAGGTIWTDGSPPIQSLATIEERKFSLDMSNGDFDNLTEVVTRKNTAVNLLDRMASILEKLHAPIASNSAIGTSLLQGEENIGQFLYLEGIEYYMWNTYDVHFYSSFSLIMLFPKLELSIQRDFAAAVMMHDPEKVKTLHDGKFSARKVLGAVPHDLGLYDPWFKVNAYNLYNTDRWKDLNPKFVLQVWRDTVATGDKSFAKAVWPSVYMAMSYMDQFDKDKDGMIENEGFPDQTYDVWSATGVSSYSGGLWVAALQAASAMAREVGDRASEELFWDKYLKAKSIYYKLWNGSYFDYDNSGSKTSSSIQADQLAGHWYARACGLTPIVDKEKVKSAFQKIFCFNVLKFKDGKRGAVNGMRPDGTIDMSAMQSREIWPGVTYSVAAAMIQEGMLEEAFRTAQGIYEAAWSQEGLGYSFQTPEAWNNNDQYRSLCYMRPLAIWAMQWALSPPVLHKEPETALQGEAHLNHHTSYSRVAKLLKLPEEETSKSILRVICEITCSRLRS</sequence>
<dbReference type="InterPro" id="IPR049172">
    <property type="entry name" value="DUF6857_pln"/>
</dbReference>
<proteinExistence type="predicted"/>
<evidence type="ECO:0000313" key="7">
    <source>
        <dbReference type="Proteomes" id="UP001222027"/>
    </source>
</evidence>
<feature type="region of interest" description="Disordered" evidence="1">
    <location>
        <begin position="294"/>
        <end position="317"/>
    </location>
</feature>
<dbReference type="PANTHER" id="PTHR12654">
    <property type="entry name" value="BILE ACID BETA-GLUCOSIDASE-RELATED"/>
    <property type="match status" value="1"/>
</dbReference>
<dbReference type="InterPro" id="IPR024462">
    <property type="entry name" value="GH116_N"/>
</dbReference>
<feature type="region of interest" description="Disordered" evidence="1">
    <location>
        <begin position="543"/>
        <end position="592"/>
    </location>
</feature>
<dbReference type="GO" id="GO:0005975">
    <property type="term" value="P:carbohydrate metabolic process"/>
    <property type="evidence" value="ECO:0007669"/>
    <property type="project" value="InterPro"/>
</dbReference>
<dbReference type="InterPro" id="IPR048297">
    <property type="entry name" value="DUF936_dom_pln"/>
</dbReference>
<dbReference type="GO" id="GO:0008422">
    <property type="term" value="F:beta-glucosidase activity"/>
    <property type="evidence" value="ECO:0007669"/>
    <property type="project" value="TreeGrafter"/>
</dbReference>
<organism evidence="6 7">
    <name type="scientific">Ensete ventricosum</name>
    <name type="common">Abyssinian banana</name>
    <name type="synonym">Musa ensete</name>
    <dbReference type="NCBI Taxonomy" id="4639"/>
    <lineage>
        <taxon>Eukaryota</taxon>
        <taxon>Viridiplantae</taxon>
        <taxon>Streptophyta</taxon>
        <taxon>Embryophyta</taxon>
        <taxon>Tracheophyta</taxon>
        <taxon>Spermatophyta</taxon>
        <taxon>Magnoliopsida</taxon>
        <taxon>Liliopsida</taxon>
        <taxon>Zingiberales</taxon>
        <taxon>Musaceae</taxon>
        <taxon>Ensete</taxon>
    </lineage>
</organism>
<keyword evidence="7" id="KW-1185">Reference proteome</keyword>
<evidence type="ECO:0000256" key="1">
    <source>
        <dbReference type="SAM" id="MobiDB-lite"/>
    </source>
</evidence>
<feature type="domain" description="Glycosyl-hydrolase family 116 N-terminal" evidence="4">
    <location>
        <begin position="860"/>
        <end position="1178"/>
    </location>
</feature>
<feature type="region of interest" description="Disordered" evidence="1">
    <location>
        <begin position="134"/>
        <end position="221"/>
    </location>
</feature>
<name>A0AAV8PU51_ENSVE</name>
<accession>A0AAV8PU51</accession>
<dbReference type="SUPFAM" id="SSF48208">
    <property type="entry name" value="Six-hairpin glycosidases"/>
    <property type="match status" value="1"/>
</dbReference>
<dbReference type="Pfam" id="PF04685">
    <property type="entry name" value="DUF608"/>
    <property type="match status" value="1"/>
</dbReference>
<dbReference type="Proteomes" id="UP001222027">
    <property type="component" value="Unassembled WGS sequence"/>
</dbReference>
<feature type="region of interest" description="Disordered" evidence="1">
    <location>
        <begin position="729"/>
        <end position="755"/>
    </location>
</feature>
<dbReference type="Pfam" id="PF21647">
    <property type="entry name" value="DUF6857"/>
    <property type="match status" value="1"/>
</dbReference>
<feature type="compositionally biased region" description="Basic and acidic residues" evidence="1">
    <location>
        <begin position="294"/>
        <end position="312"/>
    </location>
</feature>
<evidence type="ECO:0000259" key="5">
    <source>
        <dbReference type="Pfam" id="PF21647"/>
    </source>
</evidence>
<dbReference type="Pfam" id="PF12215">
    <property type="entry name" value="Glyco_hydr_116N"/>
    <property type="match status" value="1"/>
</dbReference>
<dbReference type="InterPro" id="IPR006775">
    <property type="entry name" value="GH116_catalytic"/>
</dbReference>
<dbReference type="InterPro" id="IPR008928">
    <property type="entry name" value="6-hairpin_glycosidase_sf"/>
</dbReference>
<evidence type="ECO:0000259" key="3">
    <source>
        <dbReference type="Pfam" id="PF06075"/>
    </source>
</evidence>
<feature type="compositionally biased region" description="Pro residues" evidence="1">
    <location>
        <begin position="580"/>
        <end position="589"/>
    </location>
</feature>
<dbReference type="PANTHER" id="PTHR12654:SF31">
    <property type="entry name" value="NON-LYSOSOMAL GLUCOSYLCERAMIDASE"/>
    <property type="match status" value="1"/>
</dbReference>
<feature type="compositionally biased region" description="Polar residues" evidence="1">
    <location>
        <begin position="202"/>
        <end position="214"/>
    </location>
</feature>
<dbReference type="Gene3D" id="1.50.10.10">
    <property type="match status" value="1"/>
</dbReference>